<dbReference type="InterPro" id="IPR012340">
    <property type="entry name" value="NA-bd_OB-fold"/>
</dbReference>
<accession>A0ABQ8DQX1</accession>
<sequence>MYLGIKFIQPAKRLTLRVNESFFRMAVGVWRNIQKFHVRPAGGDYSTTYHPYKIVFNPNTVVSRSNFMNDEFLSPTLDEILIDVLGQVYWGNKRKKLEFTLRDIKIPCCIWGNLTDILHSACNQDDGVVTLLLRFAKPLNR</sequence>
<name>A0ABQ8DQX1_BRANA</name>
<evidence type="ECO:0000259" key="1">
    <source>
        <dbReference type="Pfam" id="PF02721"/>
    </source>
</evidence>
<dbReference type="InterPro" id="IPR003871">
    <property type="entry name" value="RFA1B/D_OB_1st"/>
</dbReference>
<protein>
    <recommendedName>
        <fullName evidence="1">Replication protein A 70 kDa DNA-binding subunit B/D first OB fold domain-containing protein</fullName>
    </recommendedName>
</protein>
<feature type="domain" description="Replication protein A 70 kDa DNA-binding subunit B/D first OB fold" evidence="1">
    <location>
        <begin position="24"/>
        <end position="64"/>
    </location>
</feature>
<organism evidence="2 3">
    <name type="scientific">Brassica napus</name>
    <name type="common">Rape</name>
    <dbReference type="NCBI Taxonomy" id="3708"/>
    <lineage>
        <taxon>Eukaryota</taxon>
        <taxon>Viridiplantae</taxon>
        <taxon>Streptophyta</taxon>
        <taxon>Embryophyta</taxon>
        <taxon>Tracheophyta</taxon>
        <taxon>Spermatophyta</taxon>
        <taxon>Magnoliopsida</taxon>
        <taxon>eudicotyledons</taxon>
        <taxon>Gunneridae</taxon>
        <taxon>Pentapetalae</taxon>
        <taxon>rosids</taxon>
        <taxon>malvids</taxon>
        <taxon>Brassicales</taxon>
        <taxon>Brassicaceae</taxon>
        <taxon>Brassiceae</taxon>
        <taxon>Brassica</taxon>
    </lineage>
</organism>
<evidence type="ECO:0000313" key="2">
    <source>
        <dbReference type="EMBL" id="KAH0931749.1"/>
    </source>
</evidence>
<reference evidence="2 3" key="1">
    <citation type="submission" date="2021-05" db="EMBL/GenBank/DDBJ databases">
        <title>Genome Assembly of Synthetic Allotetraploid Brassica napus Reveals Homoeologous Exchanges between Subgenomes.</title>
        <authorList>
            <person name="Davis J.T."/>
        </authorList>
    </citation>
    <scope>NUCLEOTIDE SEQUENCE [LARGE SCALE GENOMIC DNA]</scope>
    <source>
        <strain evidence="3">cv. Da-Ae</strain>
        <tissue evidence="2">Seedling</tissue>
    </source>
</reference>
<keyword evidence="3" id="KW-1185">Reference proteome</keyword>
<dbReference type="Proteomes" id="UP000824890">
    <property type="component" value="Unassembled WGS sequence"/>
</dbReference>
<dbReference type="Pfam" id="PF02721">
    <property type="entry name" value="DUF223"/>
    <property type="match status" value="1"/>
</dbReference>
<dbReference type="Gene3D" id="2.40.50.140">
    <property type="entry name" value="Nucleic acid-binding proteins"/>
    <property type="match status" value="1"/>
</dbReference>
<dbReference type="EMBL" id="JAGKQM010000003">
    <property type="protein sequence ID" value="KAH0931749.1"/>
    <property type="molecule type" value="Genomic_DNA"/>
</dbReference>
<proteinExistence type="predicted"/>
<evidence type="ECO:0000313" key="3">
    <source>
        <dbReference type="Proteomes" id="UP000824890"/>
    </source>
</evidence>
<gene>
    <name evidence="2" type="ORF">HID58_008866</name>
</gene>
<comment type="caution">
    <text evidence="2">The sequence shown here is derived from an EMBL/GenBank/DDBJ whole genome shotgun (WGS) entry which is preliminary data.</text>
</comment>